<keyword evidence="1" id="KW-0812">Transmembrane</keyword>
<keyword evidence="1" id="KW-1133">Transmembrane helix</keyword>
<protein>
    <submittedName>
        <fullName evidence="2">Uncharacterized protein</fullName>
    </submittedName>
</protein>
<evidence type="ECO:0000313" key="2">
    <source>
        <dbReference type="EMBL" id="AWR94525.1"/>
    </source>
</evidence>
<evidence type="ECO:0000313" key="3">
    <source>
        <dbReference type="Proteomes" id="UP000248044"/>
    </source>
</evidence>
<proteinExistence type="predicted"/>
<dbReference type="EMBL" id="CP029289">
    <property type="protein sequence ID" value="AWR94525.1"/>
    <property type="molecule type" value="Genomic_DNA"/>
</dbReference>
<name>A0A2U9IEU9_9CREN</name>
<reference evidence="2 3" key="1">
    <citation type="submission" date="2018-05" db="EMBL/GenBank/DDBJ databases">
        <title>Complete Genome Sequences of Extremely Thermoacidophilic, Metal-Mobilizing Type-Strain Members of the Archaeal Family Sulfolobaceae: Acidianus brierleyi DSM-1651T, Acidianus sulfidivorans DSM-18786T, Metallosphaera hakonensis DSM-7519T, and Metallosphaera prunae DSM-10039T.</title>
        <authorList>
            <person name="Counts J.A."/>
            <person name="Kelly R.M."/>
        </authorList>
    </citation>
    <scope>NUCLEOTIDE SEQUENCE [LARGE SCALE GENOMIC DNA]</scope>
    <source>
        <strain evidence="2 3">DSM 1651</strain>
    </source>
</reference>
<sequence>MLSLLLPLILVSTIVTNSMSNNYVFTIEQTTDCFDKINITVIYLHNISISINKSINGIQLSILNNYTLVSDSNLYIEKYYINNTAIYNILYLNFNSNNSYRIIIYNITREIAIILINVRLIYNSSITIPNSTINIKSSDKISTTSYYPYAIIVIISVISTLLLRYRKHNK</sequence>
<keyword evidence="3" id="KW-1185">Reference proteome</keyword>
<dbReference type="AlphaFoldDB" id="A0A2U9IEU9"/>
<feature type="transmembrane region" description="Helical" evidence="1">
    <location>
        <begin position="146"/>
        <end position="165"/>
    </location>
</feature>
<gene>
    <name evidence="2" type="ORF">DFR85_07885</name>
</gene>
<keyword evidence="1" id="KW-0472">Membrane</keyword>
<accession>A0A2U9IEU9</accession>
<dbReference type="Proteomes" id="UP000248044">
    <property type="component" value="Chromosome"/>
</dbReference>
<dbReference type="KEGG" id="abri:DFR85_07885"/>
<evidence type="ECO:0000256" key="1">
    <source>
        <dbReference type="SAM" id="Phobius"/>
    </source>
</evidence>
<organism evidence="2 3">
    <name type="scientific">Acidianus brierleyi</name>
    <dbReference type="NCBI Taxonomy" id="41673"/>
    <lineage>
        <taxon>Archaea</taxon>
        <taxon>Thermoproteota</taxon>
        <taxon>Thermoprotei</taxon>
        <taxon>Sulfolobales</taxon>
        <taxon>Sulfolobaceae</taxon>
        <taxon>Acidianus</taxon>
    </lineage>
</organism>